<keyword evidence="2" id="KW-1185">Reference proteome</keyword>
<dbReference type="EMBL" id="CAJVPT010003524">
    <property type="protein sequence ID" value="CAG8496920.1"/>
    <property type="molecule type" value="Genomic_DNA"/>
</dbReference>
<evidence type="ECO:0000313" key="2">
    <source>
        <dbReference type="Proteomes" id="UP000789525"/>
    </source>
</evidence>
<comment type="caution">
    <text evidence="1">The sequence shown here is derived from an EMBL/GenBank/DDBJ whole genome shotgun (WGS) entry which is preliminary data.</text>
</comment>
<gene>
    <name evidence="1" type="ORF">ACOLOM_LOCUS2624</name>
</gene>
<organism evidence="1 2">
    <name type="scientific">Acaulospora colombiana</name>
    <dbReference type="NCBI Taxonomy" id="27376"/>
    <lineage>
        <taxon>Eukaryota</taxon>
        <taxon>Fungi</taxon>
        <taxon>Fungi incertae sedis</taxon>
        <taxon>Mucoromycota</taxon>
        <taxon>Glomeromycotina</taxon>
        <taxon>Glomeromycetes</taxon>
        <taxon>Diversisporales</taxon>
        <taxon>Acaulosporaceae</taxon>
        <taxon>Acaulospora</taxon>
    </lineage>
</organism>
<evidence type="ECO:0000313" key="1">
    <source>
        <dbReference type="EMBL" id="CAG8496920.1"/>
    </source>
</evidence>
<sequence length="42" mass="4882">MSNGKLLYNRSNKEVKTSENKPSPYQVSQYFSETNDEALDIR</sequence>
<protein>
    <submittedName>
        <fullName evidence="1">10087_t:CDS:1</fullName>
    </submittedName>
</protein>
<accession>A0ACA9KW48</accession>
<proteinExistence type="predicted"/>
<dbReference type="Proteomes" id="UP000789525">
    <property type="component" value="Unassembled WGS sequence"/>
</dbReference>
<reference evidence="1" key="1">
    <citation type="submission" date="2021-06" db="EMBL/GenBank/DDBJ databases">
        <authorList>
            <person name="Kallberg Y."/>
            <person name="Tangrot J."/>
            <person name="Rosling A."/>
        </authorList>
    </citation>
    <scope>NUCLEOTIDE SEQUENCE</scope>
    <source>
        <strain evidence="1">CL356</strain>
    </source>
</reference>
<name>A0ACA9KW48_9GLOM</name>